<reference evidence="2 3" key="1">
    <citation type="submission" date="2016-03" db="EMBL/GenBank/DDBJ databases">
        <authorList>
            <person name="Ploux O."/>
        </authorList>
    </citation>
    <scope>NUCLEOTIDE SEQUENCE [LARGE SCALE GENOMIC DNA]</scope>
    <source>
        <strain evidence="2 3">UAMH 11012</strain>
    </source>
</reference>
<feature type="region of interest" description="Disordered" evidence="1">
    <location>
        <begin position="1"/>
        <end position="40"/>
    </location>
</feature>
<sequence>MDQPQRDSPAAGVSRRTRDATAKQAKQESPGSGATARPEYPIHDAQAAIRWLQAPPNRNFDQWKDSTAKRAAPWIGLRTELLNVTRLDTVKFGRYIATTCDAELGKGVQIEKNTNFTQRNRTRVAAEACKLIMQDTNVPWELTWKNG</sequence>
<name>A0A1L7XSP2_9HELO</name>
<evidence type="ECO:0000313" key="2">
    <source>
        <dbReference type="EMBL" id="CZR68064.1"/>
    </source>
</evidence>
<evidence type="ECO:0000313" key="3">
    <source>
        <dbReference type="Proteomes" id="UP000184330"/>
    </source>
</evidence>
<dbReference type="Proteomes" id="UP000184330">
    <property type="component" value="Unassembled WGS sequence"/>
</dbReference>
<gene>
    <name evidence="2" type="ORF">PAC_17963</name>
</gene>
<accession>A0A1L7XSP2</accession>
<keyword evidence="3" id="KW-1185">Reference proteome</keyword>
<dbReference type="EMBL" id="FJOG01000050">
    <property type="protein sequence ID" value="CZR68064.1"/>
    <property type="molecule type" value="Genomic_DNA"/>
</dbReference>
<organism evidence="2 3">
    <name type="scientific">Phialocephala subalpina</name>
    <dbReference type="NCBI Taxonomy" id="576137"/>
    <lineage>
        <taxon>Eukaryota</taxon>
        <taxon>Fungi</taxon>
        <taxon>Dikarya</taxon>
        <taxon>Ascomycota</taxon>
        <taxon>Pezizomycotina</taxon>
        <taxon>Leotiomycetes</taxon>
        <taxon>Helotiales</taxon>
        <taxon>Mollisiaceae</taxon>
        <taxon>Phialocephala</taxon>
        <taxon>Phialocephala fortinii species complex</taxon>
    </lineage>
</organism>
<dbReference type="AlphaFoldDB" id="A0A1L7XSP2"/>
<protein>
    <submittedName>
        <fullName evidence="2">Uncharacterized protein</fullName>
    </submittedName>
</protein>
<proteinExistence type="predicted"/>
<evidence type="ECO:0000256" key="1">
    <source>
        <dbReference type="SAM" id="MobiDB-lite"/>
    </source>
</evidence>